<comment type="subcellular location">
    <subcellularLocation>
        <location evidence="1">Cell membrane</location>
        <topology evidence="1">Multi-pass membrane protein</topology>
    </subcellularLocation>
</comment>
<evidence type="ECO:0000256" key="5">
    <source>
        <dbReference type="ARBA" id="ARBA00023136"/>
    </source>
</evidence>
<keyword evidence="3 6" id="KW-0812">Transmembrane</keyword>
<evidence type="ECO:0000259" key="7">
    <source>
        <dbReference type="Pfam" id="PF02656"/>
    </source>
</evidence>
<keyword evidence="9" id="KW-1185">Reference proteome</keyword>
<dbReference type="PANTHER" id="PTHR34187">
    <property type="entry name" value="FGR18P"/>
    <property type="match status" value="1"/>
</dbReference>
<name>A0A975XZK1_9ACTN</name>
<feature type="domain" description="DUF202" evidence="7">
    <location>
        <begin position="10"/>
        <end position="73"/>
    </location>
</feature>
<accession>A0A975XZK1</accession>
<sequence>MDAPADYRYLLANERTFLAYVRTALALQVAGLGVLQFLTSSHDAVRYTLGIALVLVGSFVGVTGYRRFHDNEHAIRTGGDMHTARGPALITVAVAALPLLAAVVLTFT</sequence>
<gene>
    <name evidence="8" type="ORF">KRR39_19115</name>
</gene>
<keyword evidence="4 6" id="KW-1133">Transmembrane helix</keyword>
<evidence type="ECO:0000256" key="6">
    <source>
        <dbReference type="SAM" id="Phobius"/>
    </source>
</evidence>
<dbReference type="Pfam" id="PF02656">
    <property type="entry name" value="DUF202"/>
    <property type="match status" value="1"/>
</dbReference>
<keyword evidence="2" id="KW-1003">Cell membrane</keyword>
<evidence type="ECO:0000256" key="1">
    <source>
        <dbReference type="ARBA" id="ARBA00004651"/>
    </source>
</evidence>
<evidence type="ECO:0000313" key="8">
    <source>
        <dbReference type="EMBL" id="QWZ07521.1"/>
    </source>
</evidence>
<evidence type="ECO:0000256" key="2">
    <source>
        <dbReference type="ARBA" id="ARBA00022475"/>
    </source>
</evidence>
<dbReference type="InterPro" id="IPR052053">
    <property type="entry name" value="IM_YidH-like"/>
</dbReference>
<dbReference type="InterPro" id="IPR003807">
    <property type="entry name" value="DUF202"/>
</dbReference>
<dbReference type="GO" id="GO:0005886">
    <property type="term" value="C:plasma membrane"/>
    <property type="evidence" value="ECO:0007669"/>
    <property type="project" value="UniProtKB-SubCell"/>
</dbReference>
<reference evidence="8" key="1">
    <citation type="submission" date="2021-06" db="EMBL/GenBank/DDBJ databases">
        <title>Complete genome sequence of Nocardioides sp. G188.</title>
        <authorList>
            <person name="Im W.-T."/>
        </authorList>
    </citation>
    <scope>NUCLEOTIDE SEQUENCE</scope>
    <source>
        <strain evidence="8">G188</strain>
    </source>
</reference>
<dbReference type="AlphaFoldDB" id="A0A975XZK1"/>
<evidence type="ECO:0000256" key="3">
    <source>
        <dbReference type="ARBA" id="ARBA00022692"/>
    </source>
</evidence>
<evidence type="ECO:0000313" key="9">
    <source>
        <dbReference type="Proteomes" id="UP000683575"/>
    </source>
</evidence>
<evidence type="ECO:0000256" key="4">
    <source>
        <dbReference type="ARBA" id="ARBA00022989"/>
    </source>
</evidence>
<feature type="transmembrane region" description="Helical" evidence="6">
    <location>
        <begin position="86"/>
        <end position="107"/>
    </location>
</feature>
<organism evidence="8 9">
    <name type="scientific">Nocardioides panacis</name>
    <dbReference type="NCBI Taxonomy" id="2849501"/>
    <lineage>
        <taxon>Bacteria</taxon>
        <taxon>Bacillati</taxon>
        <taxon>Actinomycetota</taxon>
        <taxon>Actinomycetes</taxon>
        <taxon>Propionibacteriales</taxon>
        <taxon>Nocardioidaceae</taxon>
        <taxon>Nocardioides</taxon>
    </lineage>
</organism>
<protein>
    <submittedName>
        <fullName evidence="8">DUF202 domain-containing protein</fullName>
    </submittedName>
</protein>
<feature type="transmembrane region" description="Helical" evidence="6">
    <location>
        <begin position="44"/>
        <end position="65"/>
    </location>
</feature>
<dbReference type="KEGG" id="nps:KRR39_19115"/>
<dbReference type="PANTHER" id="PTHR34187:SF2">
    <property type="entry name" value="DUF202 DOMAIN-CONTAINING PROTEIN"/>
    <property type="match status" value="1"/>
</dbReference>
<dbReference type="Proteomes" id="UP000683575">
    <property type="component" value="Chromosome"/>
</dbReference>
<feature type="transmembrane region" description="Helical" evidence="6">
    <location>
        <begin position="17"/>
        <end position="38"/>
    </location>
</feature>
<proteinExistence type="predicted"/>
<dbReference type="RefSeq" id="WP_216939032.1">
    <property type="nucleotide sequence ID" value="NZ_CP077062.1"/>
</dbReference>
<dbReference type="EMBL" id="CP077062">
    <property type="protein sequence ID" value="QWZ07521.1"/>
    <property type="molecule type" value="Genomic_DNA"/>
</dbReference>
<keyword evidence="5 6" id="KW-0472">Membrane</keyword>